<dbReference type="AlphaFoldDB" id="A0AAN9XV29"/>
<protein>
    <submittedName>
        <fullName evidence="3">Uncharacterized protein</fullName>
    </submittedName>
</protein>
<sequence length="81" mass="8729">MPMKKSLWIALVTIMLVLSSQLCLVHSRVLRSKAADDCVELKGSDSSSIRRGLFVVSSHNSSTSDSIRLAYSGPSKKGPGH</sequence>
<dbReference type="EMBL" id="JAYMYS010000001">
    <property type="protein sequence ID" value="KAK7410069.1"/>
    <property type="molecule type" value="Genomic_DNA"/>
</dbReference>
<reference evidence="3 4" key="1">
    <citation type="submission" date="2024-01" db="EMBL/GenBank/DDBJ databases">
        <title>The genomes of 5 underutilized Papilionoideae crops provide insights into root nodulation and disease resistanc.</title>
        <authorList>
            <person name="Jiang F."/>
        </authorList>
    </citation>
    <scope>NUCLEOTIDE SEQUENCE [LARGE SCALE GENOMIC DNA]</scope>
    <source>
        <strain evidence="3">DUOXIRENSHENG_FW03</strain>
        <tissue evidence="3">Leaves</tissue>
    </source>
</reference>
<name>A0AAN9XV29_PSOTE</name>
<feature type="chain" id="PRO_5042921887" evidence="2">
    <location>
        <begin position="28"/>
        <end position="81"/>
    </location>
</feature>
<organism evidence="3 4">
    <name type="scientific">Psophocarpus tetragonolobus</name>
    <name type="common">Winged bean</name>
    <name type="synonym">Dolichos tetragonolobus</name>
    <dbReference type="NCBI Taxonomy" id="3891"/>
    <lineage>
        <taxon>Eukaryota</taxon>
        <taxon>Viridiplantae</taxon>
        <taxon>Streptophyta</taxon>
        <taxon>Embryophyta</taxon>
        <taxon>Tracheophyta</taxon>
        <taxon>Spermatophyta</taxon>
        <taxon>Magnoliopsida</taxon>
        <taxon>eudicotyledons</taxon>
        <taxon>Gunneridae</taxon>
        <taxon>Pentapetalae</taxon>
        <taxon>rosids</taxon>
        <taxon>fabids</taxon>
        <taxon>Fabales</taxon>
        <taxon>Fabaceae</taxon>
        <taxon>Papilionoideae</taxon>
        <taxon>50 kb inversion clade</taxon>
        <taxon>NPAAA clade</taxon>
        <taxon>indigoferoid/millettioid clade</taxon>
        <taxon>Phaseoleae</taxon>
        <taxon>Psophocarpus</taxon>
    </lineage>
</organism>
<feature type="signal peptide" evidence="2">
    <location>
        <begin position="1"/>
        <end position="27"/>
    </location>
</feature>
<keyword evidence="2" id="KW-0732">Signal</keyword>
<evidence type="ECO:0000313" key="3">
    <source>
        <dbReference type="EMBL" id="KAK7410069.1"/>
    </source>
</evidence>
<proteinExistence type="predicted"/>
<gene>
    <name evidence="3" type="ORF">VNO78_00556</name>
</gene>
<dbReference type="Proteomes" id="UP001386955">
    <property type="component" value="Unassembled WGS sequence"/>
</dbReference>
<evidence type="ECO:0000256" key="2">
    <source>
        <dbReference type="SAM" id="SignalP"/>
    </source>
</evidence>
<evidence type="ECO:0000313" key="4">
    <source>
        <dbReference type="Proteomes" id="UP001386955"/>
    </source>
</evidence>
<evidence type="ECO:0000256" key="1">
    <source>
        <dbReference type="SAM" id="MobiDB-lite"/>
    </source>
</evidence>
<comment type="caution">
    <text evidence="3">The sequence shown here is derived from an EMBL/GenBank/DDBJ whole genome shotgun (WGS) entry which is preliminary data.</text>
</comment>
<feature type="region of interest" description="Disordered" evidence="1">
    <location>
        <begin position="61"/>
        <end position="81"/>
    </location>
</feature>
<accession>A0AAN9XV29</accession>
<keyword evidence="4" id="KW-1185">Reference proteome</keyword>